<organism evidence="3 4">
    <name type="scientific">Rousettus aegyptiacus</name>
    <name type="common">Egyptian fruit bat</name>
    <name type="synonym">Pteropus aegyptiacus</name>
    <dbReference type="NCBI Taxonomy" id="9407"/>
    <lineage>
        <taxon>Eukaryota</taxon>
        <taxon>Metazoa</taxon>
        <taxon>Chordata</taxon>
        <taxon>Craniata</taxon>
        <taxon>Vertebrata</taxon>
        <taxon>Euteleostomi</taxon>
        <taxon>Mammalia</taxon>
        <taxon>Eutheria</taxon>
        <taxon>Laurasiatheria</taxon>
        <taxon>Chiroptera</taxon>
        <taxon>Yinpterochiroptera</taxon>
        <taxon>Pteropodoidea</taxon>
        <taxon>Pteropodidae</taxon>
        <taxon>Rousettinae</taxon>
        <taxon>Rousettus</taxon>
    </lineage>
</organism>
<evidence type="ECO:0000256" key="2">
    <source>
        <dbReference type="SAM" id="SignalP"/>
    </source>
</evidence>
<sequence>MRPGTLLLLICTPTAKWCLSLCTRRLSDLKRTYVQATAAAETTPKPSRKDRVVHDGIKSLASAWGDVPQECRNGIWTETRKRFAHDVKGFAEEEEEEVRRQTAFPGGGAGGGPQGVPGEGPWGTA</sequence>
<name>A0A7J8E9B9_ROUAE</name>
<protein>
    <submittedName>
        <fullName evidence="3">Uncharacterized protein</fullName>
    </submittedName>
</protein>
<dbReference type="Proteomes" id="UP000593571">
    <property type="component" value="Unassembled WGS sequence"/>
</dbReference>
<evidence type="ECO:0000256" key="1">
    <source>
        <dbReference type="SAM" id="MobiDB-lite"/>
    </source>
</evidence>
<feature type="compositionally biased region" description="Gly residues" evidence="1">
    <location>
        <begin position="105"/>
        <end position="125"/>
    </location>
</feature>
<feature type="chain" id="PRO_5029503550" evidence="2">
    <location>
        <begin position="19"/>
        <end position="125"/>
    </location>
</feature>
<evidence type="ECO:0000313" key="3">
    <source>
        <dbReference type="EMBL" id="KAF6431762.1"/>
    </source>
</evidence>
<feature type="signal peptide" evidence="2">
    <location>
        <begin position="1"/>
        <end position="18"/>
    </location>
</feature>
<dbReference type="EMBL" id="JACASE010000010">
    <property type="protein sequence ID" value="KAF6431762.1"/>
    <property type="molecule type" value="Genomic_DNA"/>
</dbReference>
<dbReference type="AlphaFoldDB" id="A0A7J8E9B9"/>
<reference evidence="3 4" key="1">
    <citation type="journal article" date="2020" name="Nature">
        <title>Six reference-quality genomes reveal evolution of bat adaptations.</title>
        <authorList>
            <person name="Jebb D."/>
            <person name="Huang Z."/>
            <person name="Pippel M."/>
            <person name="Hughes G.M."/>
            <person name="Lavrichenko K."/>
            <person name="Devanna P."/>
            <person name="Winkler S."/>
            <person name="Jermiin L.S."/>
            <person name="Skirmuntt E.C."/>
            <person name="Katzourakis A."/>
            <person name="Burkitt-Gray L."/>
            <person name="Ray D.A."/>
            <person name="Sullivan K.A.M."/>
            <person name="Roscito J.G."/>
            <person name="Kirilenko B.M."/>
            <person name="Davalos L.M."/>
            <person name="Corthals A.P."/>
            <person name="Power M.L."/>
            <person name="Jones G."/>
            <person name="Ransome R.D."/>
            <person name="Dechmann D.K.N."/>
            <person name="Locatelli A.G."/>
            <person name="Puechmaille S.J."/>
            <person name="Fedrigo O."/>
            <person name="Jarvis E.D."/>
            <person name="Hiller M."/>
            <person name="Vernes S.C."/>
            <person name="Myers E.W."/>
            <person name="Teeling E.C."/>
        </authorList>
    </citation>
    <scope>NUCLEOTIDE SEQUENCE [LARGE SCALE GENOMIC DNA]</scope>
    <source>
        <strain evidence="3">MRouAeg1</strain>
        <tissue evidence="3">Muscle</tissue>
    </source>
</reference>
<accession>A0A7J8E9B9</accession>
<comment type="caution">
    <text evidence="3">The sequence shown here is derived from an EMBL/GenBank/DDBJ whole genome shotgun (WGS) entry which is preliminary data.</text>
</comment>
<proteinExistence type="predicted"/>
<feature type="region of interest" description="Disordered" evidence="1">
    <location>
        <begin position="91"/>
        <end position="125"/>
    </location>
</feature>
<evidence type="ECO:0000313" key="4">
    <source>
        <dbReference type="Proteomes" id="UP000593571"/>
    </source>
</evidence>
<keyword evidence="4" id="KW-1185">Reference proteome</keyword>
<gene>
    <name evidence="3" type="ORF">HJG63_008239</name>
</gene>
<keyword evidence="2" id="KW-0732">Signal</keyword>